<dbReference type="SUPFAM" id="SSF158573">
    <property type="entry name" value="GINS helical bundle-like"/>
    <property type="match status" value="1"/>
</dbReference>
<evidence type="ECO:0000313" key="7">
    <source>
        <dbReference type="Proteomes" id="UP001311799"/>
    </source>
</evidence>
<comment type="subcellular location">
    <subcellularLocation>
        <location evidence="1">Nucleus</location>
    </subcellularLocation>
</comment>
<dbReference type="PANTHER" id="PTHR22768:SF0">
    <property type="entry name" value="DNA REPLICATION COMPLEX GINS PROTEIN PSF3"/>
    <property type="match status" value="1"/>
</dbReference>
<dbReference type="Proteomes" id="UP001311799">
    <property type="component" value="Unassembled WGS sequence"/>
</dbReference>
<reference evidence="6 7" key="1">
    <citation type="submission" date="2023-10" db="EMBL/GenBank/DDBJ databases">
        <title>Comparative genomics analysis reveals potential genetic determinants of host preference in Cryptosporidium xiaoi.</title>
        <authorList>
            <person name="Xiao L."/>
            <person name="Li J."/>
        </authorList>
    </citation>
    <scope>NUCLEOTIDE SEQUENCE [LARGE SCALE GENOMIC DNA]</scope>
    <source>
        <strain evidence="6 7">52996</strain>
    </source>
</reference>
<evidence type="ECO:0000313" key="6">
    <source>
        <dbReference type="EMBL" id="KAK6590525.1"/>
    </source>
</evidence>
<evidence type="ECO:0000256" key="4">
    <source>
        <dbReference type="ARBA" id="ARBA00023242"/>
    </source>
</evidence>
<evidence type="ECO:0000256" key="1">
    <source>
        <dbReference type="ARBA" id="ARBA00004123"/>
    </source>
</evidence>
<dbReference type="EMBL" id="JAWDEY010000006">
    <property type="protein sequence ID" value="KAK6590525.1"/>
    <property type="molecule type" value="Genomic_DNA"/>
</dbReference>
<accession>A0AAV9Y3H8</accession>
<dbReference type="Pfam" id="PF05916">
    <property type="entry name" value="Sld5"/>
    <property type="match status" value="1"/>
</dbReference>
<dbReference type="PANTHER" id="PTHR22768">
    <property type="entry name" value="DNA REPLICATION COMPLEX GINS PROTEIN PSF3"/>
    <property type="match status" value="1"/>
</dbReference>
<name>A0AAV9Y3H8_9CRYT</name>
<comment type="caution">
    <text evidence="6">The sequence shown here is derived from an EMBL/GenBank/DDBJ whole genome shotgun (WGS) entry which is preliminary data.</text>
</comment>
<proteinExistence type="inferred from homology"/>
<evidence type="ECO:0000256" key="3">
    <source>
        <dbReference type="ARBA" id="ARBA00022705"/>
    </source>
</evidence>
<keyword evidence="7" id="KW-1185">Reference proteome</keyword>
<dbReference type="InterPro" id="IPR010492">
    <property type="entry name" value="GINS_Psf3"/>
</dbReference>
<organism evidence="6 7">
    <name type="scientific">Cryptosporidium xiaoi</name>
    <dbReference type="NCBI Taxonomy" id="659607"/>
    <lineage>
        <taxon>Eukaryota</taxon>
        <taxon>Sar</taxon>
        <taxon>Alveolata</taxon>
        <taxon>Apicomplexa</taxon>
        <taxon>Conoidasida</taxon>
        <taxon>Coccidia</taxon>
        <taxon>Eucoccidiorida</taxon>
        <taxon>Eimeriorina</taxon>
        <taxon>Cryptosporidiidae</taxon>
        <taxon>Cryptosporidium</taxon>
    </lineage>
</organism>
<sequence length="168" mass="19537">MVSNQKECAFMNNETRIKDINDISAGEKLKLPTWLARELQHRGFIEINTPDFLSSKMSNALKTDPYSIDLNVVTPYFFQISVILSNVFQDDSFLGILLESFRNRLEKLYLITLCLQTPNSIGYSKLNNDHTRAFLKSLTCIEKKILENSSIRYLQCYNSYFCKRKVLE</sequence>
<dbReference type="CDD" id="cd11713">
    <property type="entry name" value="GINS_A_psf3"/>
    <property type="match status" value="1"/>
</dbReference>
<dbReference type="InterPro" id="IPR021151">
    <property type="entry name" value="GINS_A"/>
</dbReference>
<evidence type="ECO:0000259" key="5">
    <source>
        <dbReference type="Pfam" id="PF05916"/>
    </source>
</evidence>
<gene>
    <name evidence="6" type="ORF">RS030_152257</name>
</gene>
<keyword evidence="3" id="KW-0235">DNA replication</keyword>
<dbReference type="InterPro" id="IPR038437">
    <property type="entry name" value="GINS_Psf3_sf"/>
</dbReference>
<dbReference type="GO" id="GO:0000811">
    <property type="term" value="C:GINS complex"/>
    <property type="evidence" value="ECO:0007669"/>
    <property type="project" value="TreeGrafter"/>
</dbReference>
<comment type="similarity">
    <text evidence="2">Belongs to the GINS3/PSF3 family.</text>
</comment>
<evidence type="ECO:0000256" key="2">
    <source>
        <dbReference type="ARBA" id="ARBA00006343"/>
    </source>
</evidence>
<dbReference type="GO" id="GO:1902975">
    <property type="term" value="P:mitotic DNA replication initiation"/>
    <property type="evidence" value="ECO:0007669"/>
    <property type="project" value="TreeGrafter"/>
</dbReference>
<feature type="domain" description="GINS subunit" evidence="5">
    <location>
        <begin position="53"/>
        <end position="160"/>
    </location>
</feature>
<protein>
    <recommendedName>
        <fullName evidence="5">GINS subunit domain-containing protein</fullName>
    </recommendedName>
</protein>
<dbReference type="AlphaFoldDB" id="A0AAV9Y3H8"/>
<keyword evidence="4" id="KW-0539">Nucleus</keyword>
<dbReference type="InterPro" id="IPR036224">
    <property type="entry name" value="GINS_bundle-like_dom_sf"/>
</dbReference>
<dbReference type="Gene3D" id="1.20.58.2050">
    <property type="match status" value="1"/>
</dbReference>